<gene>
    <name evidence="2" type="ORF">M529_03640</name>
</gene>
<organism evidence="2 3">
    <name type="scientific">Sphingobium ummariense RL-3</name>
    <dbReference type="NCBI Taxonomy" id="1346791"/>
    <lineage>
        <taxon>Bacteria</taxon>
        <taxon>Pseudomonadati</taxon>
        <taxon>Pseudomonadota</taxon>
        <taxon>Alphaproteobacteria</taxon>
        <taxon>Sphingomonadales</taxon>
        <taxon>Sphingomonadaceae</taxon>
        <taxon>Sphingobium</taxon>
    </lineage>
</organism>
<reference evidence="2 3" key="1">
    <citation type="journal article" date="2013" name="Genome Announc.">
        <title>Draft Genome Sequence of Sphingobium ummariense Strain RL-3, a Hexachlorocyclohexane-Degrading Bacterium.</title>
        <authorList>
            <person name="Kohli P."/>
            <person name="Dua A."/>
            <person name="Sangwan N."/>
            <person name="Oldach P."/>
            <person name="Khurana J.P."/>
            <person name="Lal R."/>
        </authorList>
    </citation>
    <scope>NUCLEOTIDE SEQUENCE [LARGE SCALE GENOMIC DNA]</scope>
    <source>
        <strain evidence="2 3">RL-3</strain>
    </source>
</reference>
<evidence type="ECO:0000256" key="1">
    <source>
        <dbReference type="SAM" id="MobiDB-lite"/>
    </source>
</evidence>
<accession>T0J9R2</accession>
<dbReference type="OrthoDB" id="7474091at2"/>
<protein>
    <recommendedName>
        <fullName evidence="4">Stability/partitioning determinant</fullName>
    </recommendedName>
</protein>
<dbReference type="PATRIC" id="fig|1346791.3.peg.705"/>
<feature type="region of interest" description="Disordered" evidence="1">
    <location>
        <begin position="42"/>
        <end position="64"/>
    </location>
</feature>
<dbReference type="RefSeq" id="WP_021316701.1">
    <property type="nucleotide sequence ID" value="NZ_AUWY01000033.1"/>
</dbReference>
<dbReference type="STRING" id="1346791.M529_03640"/>
<dbReference type="EMBL" id="AUWY01000033">
    <property type="protein sequence ID" value="EQB33577.1"/>
    <property type="molecule type" value="Genomic_DNA"/>
</dbReference>
<dbReference type="AlphaFoldDB" id="T0J9R2"/>
<evidence type="ECO:0000313" key="2">
    <source>
        <dbReference type="EMBL" id="EQB33577.1"/>
    </source>
</evidence>
<name>T0J9R2_9SPHN</name>
<evidence type="ECO:0008006" key="4">
    <source>
        <dbReference type="Google" id="ProtNLM"/>
    </source>
</evidence>
<sequence length="112" mass="12517">MTKKPTKAATPLAGVTSFAADEDYIAPPPKTVRDKAKADNGAIGFVSDKPAPARGESAQRKKREATFTAQFTMRIREEDRERFDEYAYRHRISKGEAFRRLLDIAEGQGRAD</sequence>
<dbReference type="Proteomes" id="UP000015523">
    <property type="component" value="Unassembled WGS sequence"/>
</dbReference>
<proteinExistence type="predicted"/>
<comment type="caution">
    <text evidence="2">The sequence shown here is derived from an EMBL/GenBank/DDBJ whole genome shotgun (WGS) entry which is preliminary data.</text>
</comment>
<dbReference type="eggNOG" id="ENOG5032MB9">
    <property type="taxonomic scope" value="Bacteria"/>
</dbReference>
<evidence type="ECO:0000313" key="3">
    <source>
        <dbReference type="Proteomes" id="UP000015523"/>
    </source>
</evidence>
<keyword evidence="3" id="KW-1185">Reference proteome</keyword>